<proteinExistence type="predicted"/>
<accession>A0A4Y2NGH6</accession>
<dbReference type="AlphaFoldDB" id="A0A4Y2NGH6"/>
<dbReference type="Proteomes" id="UP000499080">
    <property type="component" value="Unassembled WGS sequence"/>
</dbReference>
<keyword evidence="2" id="KW-1185">Reference proteome</keyword>
<dbReference type="EMBL" id="BGPR01009068">
    <property type="protein sequence ID" value="GBN37769.1"/>
    <property type="molecule type" value="Genomic_DNA"/>
</dbReference>
<protein>
    <recommendedName>
        <fullName evidence="3">CCHC-type domain-containing protein</fullName>
    </recommendedName>
</protein>
<evidence type="ECO:0000313" key="2">
    <source>
        <dbReference type="Proteomes" id="UP000499080"/>
    </source>
</evidence>
<dbReference type="PANTHER" id="PTHR47481:SF31">
    <property type="entry name" value="OS01G0873500 PROTEIN"/>
    <property type="match status" value="1"/>
</dbReference>
<name>A0A4Y2NGH6_ARAVE</name>
<organism evidence="1 2">
    <name type="scientific">Araneus ventricosus</name>
    <name type="common">Orbweaver spider</name>
    <name type="synonym">Epeira ventricosa</name>
    <dbReference type="NCBI Taxonomy" id="182803"/>
    <lineage>
        <taxon>Eukaryota</taxon>
        <taxon>Metazoa</taxon>
        <taxon>Ecdysozoa</taxon>
        <taxon>Arthropoda</taxon>
        <taxon>Chelicerata</taxon>
        <taxon>Arachnida</taxon>
        <taxon>Araneae</taxon>
        <taxon>Araneomorphae</taxon>
        <taxon>Entelegynae</taxon>
        <taxon>Araneoidea</taxon>
        <taxon>Araneidae</taxon>
        <taxon>Araneus</taxon>
    </lineage>
</organism>
<dbReference type="Pfam" id="PF14223">
    <property type="entry name" value="Retrotran_gag_2"/>
    <property type="match status" value="1"/>
</dbReference>
<dbReference type="PANTHER" id="PTHR47481">
    <property type="match status" value="1"/>
</dbReference>
<reference evidence="1 2" key="1">
    <citation type="journal article" date="2019" name="Sci. Rep.">
        <title>Orb-weaving spider Araneus ventricosus genome elucidates the spidroin gene catalogue.</title>
        <authorList>
            <person name="Kono N."/>
            <person name="Nakamura H."/>
            <person name="Ohtoshi R."/>
            <person name="Moran D.A.P."/>
            <person name="Shinohara A."/>
            <person name="Yoshida Y."/>
            <person name="Fujiwara M."/>
            <person name="Mori M."/>
            <person name="Tomita M."/>
            <person name="Arakawa K."/>
        </authorList>
    </citation>
    <scope>NUCLEOTIDE SEQUENCE [LARGE SCALE GENOMIC DNA]</scope>
</reference>
<comment type="caution">
    <text evidence="1">The sequence shown here is derived from an EMBL/GenBank/DDBJ whole genome shotgun (WGS) entry which is preliminary data.</text>
</comment>
<gene>
    <name evidence="1" type="ORF">AVEN_172643_1</name>
</gene>
<evidence type="ECO:0000313" key="1">
    <source>
        <dbReference type="EMBL" id="GBN37769.1"/>
    </source>
</evidence>
<sequence>MGVLVLSLTAEQAIVYKGIKKAKDICNEIKLRFEGAVKDRKIDLMLELTSLKKSHSESIDEYLTRAQGLCRQMNELGKTITERELVRYIIEGLPDTFESIVLPLSTNRAIPLVDLRQTLLNFEKRNAERRDEFKAYKTGDRHKAKSYYVCNKPGHLQKDC</sequence>
<evidence type="ECO:0008006" key="3">
    <source>
        <dbReference type="Google" id="ProtNLM"/>
    </source>
</evidence>
<dbReference type="OrthoDB" id="7611892at2759"/>